<dbReference type="AlphaFoldDB" id="A0A4Y9YT01"/>
<proteinExistence type="predicted"/>
<dbReference type="OrthoDB" id="3172239at2759"/>
<sequence length="505" mass="56076">MSHLRPRTGSDAAEQEVQRLNNEYQNLIVQLNSITSRMVANRAGVNSLTPISSLPTELLIHIFSFLSQAGDLISRISKNMFLPKRVRLGEIGSTSPIPAHTFGVLGPEWTNLVLSRSRSLPVSIAFEHTGLGFSRPSSVSTCSEPRVSLIADHRARVKLLRVNAQIIAPKFTFTWMLAQLHGNFPLLEKLELHGERGSSENEIARIPMQHFQSMPALKELVLDNIVPSWTSGSASFAFSNLTTFDLGVGDADEGDMFSDPGALPGEQDVHRSQLFPTLPQLLNVLENLSIHEALPDMEFVSTLGWTDSVVILPRSRTSVFQAVESKPIWSLNEQCNLTGESLEFQFLRNAFAAMPVSDTTSFDVVVDWGSETQNADLIEDLFGQPSLAAVSSVVVCGNTLYPLCPALLRPVSDIQLDEYPLPDHLRALNVLPGLQDVFIMNVSCIPLGLNERALLRDEILNVIREREHRGIPLRRVVFLDYGSAKNLEWLQSMEAVFPEIIYWDS</sequence>
<dbReference type="InterPro" id="IPR036047">
    <property type="entry name" value="F-box-like_dom_sf"/>
</dbReference>
<keyword evidence="3" id="KW-1185">Reference proteome</keyword>
<comment type="caution">
    <text evidence="2">The sequence shown here is derived from an EMBL/GenBank/DDBJ whole genome shotgun (WGS) entry which is preliminary data.</text>
</comment>
<protein>
    <recommendedName>
        <fullName evidence="4">F-box domain-containing protein</fullName>
    </recommendedName>
</protein>
<keyword evidence="1" id="KW-0175">Coiled coil</keyword>
<dbReference type="SUPFAM" id="SSF81383">
    <property type="entry name" value="F-box domain"/>
    <property type="match status" value="1"/>
</dbReference>
<feature type="coiled-coil region" evidence="1">
    <location>
        <begin position="10"/>
        <end position="37"/>
    </location>
</feature>
<dbReference type="EMBL" id="SEOQ01000332">
    <property type="protein sequence ID" value="TFY65544.1"/>
    <property type="molecule type" value="Genomic_DNA"/>
</dbReference>
<evidence type="ECO:0000313" key="3">
    <source>
        <dbReference type="Proteomes" id="UP000298327"/>
    </source>
</evidence>
<evidence type="ECO:0000256" key="1">
    <source>
        <dbReference type="SAM" id="Coils"/>
    </source>
</evidence>
<evidence type="ECO:0008006" key="4">
    <source>
        <dbReference type="Google" id="ProtNLM"/>
    </source>
</evidence>
<organism evidence="2 3">
    <name type="scientific">Dentipellis fragilis</name>
    <dbReference type="NCBI Taxonomy" id="205917"/>
    <lineage>
        <taxon>Eukaryota</taxon>
        <taxon>Fungi</taxon>
        <taxon>Dikarya</taxon>
        <taxon>Basidiomycota</taxon>
        <taxon>Agaricomycotina</taxon>
        <taxon>Agaricomycetes</taxon>
        <taxon>Russulales</taxon>
        <taxon>Hericiaceae</taxon>
        <taxon>Dentipellis</taxon>
    </lineage>
</organism>
<name>A0A4Y9YT01_9AGAM</name>
<dbReference type="Proteomes" id="UP000298327">
    <property type="component" value="Unassembled WGS sequence"/>
</dbReference>
<evidence type="ECO:0000313" key="2">
    <source>
        <dbReference type="EMBL" id="TFY65544.1"/>
    </source>
</evidence>
<reference evidence="2 3" key="1">
    <citation type="submission" date="2019-02" db="EMBL/GenBank/DDBJ databases">
        <title>Genome sequencing of the rare red list fungi Dentipellis fragilis.</title>
        <authorList>
            <person name="Buettner E."/>
            <person name="Kellner H."/>
        </authorList>
    </citation>
    <scope>NUCLEOTIDE SEQUENCE [LARGE SCALE GENOMIC DNA]</scope>
    <source>
        <strain evidence="2 3">DSM 105465</strain>
    </source>
</reference>
<gene>
    <name evidence="2" type="ORF">EVG20_g5541</name>
</gene>
<accession>A0A4Y9YT01</accession>